<evidence type="ECO:0000313" key="1">
    <source>
        <dbReference type="EMBL" id="KAF6199815.1"/>
    </source>
</evidence>
<proteinExistence type="predicted"/>
<evidence type="ECO:0000313" key="2">
    <source>
        <dbReference type="Proteomes" id="UP000466442"/>
    </source>
</evidence>
<dbReference type="AlphaFoldDB" id="A0A8S9WWX8"/>
<protein>
    <submittedName>
        <fullName evidence="1">Uncharacterized protein</fullName>
    </submittedName>
</protein>
<reference evidence="1" key="1">
    <citation type="journal article" date="2021" name="Mol. Ecol. Resour.">
        <title>Apolygus lucorum genome provides insights into omnivorousness and mesophyll feeding.</title>
        <authorList>
            <person name="Liu Y."/>
            <person name="Liu H."/>
            <person name="Wang H."/>
            <person name="Huang T."/>
            <person name="Liu B."/>
            <person name="Yang B."/>
            <person name="Yin L."/>
            <person name="Li B."/>
            <person name="Zhang Y."/>
            <person name="Zhang S."/>
            <person name="Jiang F."/>
            <person name="Zhang X."/>
            <person name="Ren Y."/>
            <person name="Wang B."/>
            <person name="Wang S."/>
            <person name="Lu Y."/>
            <person name="Wu K."/>
            <person name="Fan W."/>
            <person name="Wang G."/>
        </authorList>
    </citation>
    <scope>NUCLEOTIDE SEQUENCE</scope>
    <source>
        <strain evidence="1">12Hb</strain>
    </source>
</reference>
<dbReference type="Proteomes" id="UP000466442">
    <property type="component" value="Unassembled WGS sequence"/>
</dbReference>
<gene>
    <name evidence="1" type="ORF">GE061_006113</name>
</gene>
<keyword evidence="2" id="KW-1185">Reference proteome</keyword>
<sequence>MLWFLQSTALGAPLAALVKQGIKLSETATITSTENPSKMELEPREEENWESEEFVNYVKDILANKCQHMEDNKTCKPSQDPSDFDKLNSTEQETIRKFMGGSGGSRKSVTCAQLVRKRGDDDAPENVACILYFYDQNPLNGSQINVTLTN</sequence>
<name>A0A8S9WWX8_APOLU</name>
<dbReference type="EMBL" id="WIXP02000014">
    <property type="protein sequence ID" value="KAF6199815.1"/>
    <property type="molecule type" value="Genomic_DNA"/>
</dbReference>
<organism evidence="1 2">
    <name type="scientific">Apolygus lucorum</name>
    <name type="common">Small green plant bug</name>
    <name type="synonym">Lygocoris lucorum</name>
    <dbReference type="NCBI Taxonomy" id="248454"/>
    <lineage>
        <taxon>Eukaryota</taxon>
        <taxon>Metazoa</taxon>
        <taxon>Ecdysozoa</taxon>
        <taxon>Arthropoda</taxon>
        <taxon>Hexapoda</taxon>
        <taxon>Insecta</taxon>
        <taxon>Pterygota</taxon>
        <taxon>Neoptera</taxon>
        <taxon>Paraneoptera</taxon>
        <taxon>Hemiptera</taxon>
        <taxon>Heteroptera</taxon>
        <taxon>Panheteroptera</taxon>
        <taxon>Cimicomorpha</taxon>
        <taxon>Miridae</taxon>
        <taxon>Mirini</taxon>
        <taxon>Apolygus</taxon>
    </lineage>
</organism>
<accession>A0A8S9WWX8</accession>
<comment type="caution">
    <text evidence="1">The sequence shown here is derived from an EMBL/GenBank/DDBJ whole genome shotgun (WGS) entry which is preliminary data.</text>
</comment>